<dbReference type="Gene3D" id="2.40.50.140">
    <property type="entry name" value="Nucleic acid-binding proteins"/>
    <property type="match status" value="1"/>
</dbReference>
<dbReference type="Gramene" id="TVT96677">
    <property type="protein sequence ID" value="TVT96677"/>
    <property type="gene ID" value="EJB05_58105"/>
</dbReference>
<dbReference type="InterPro" id="IPR002059">
    <property type="entry name" value="CSP_DNA-bd"/>
</dbReference>
<dbReference type="OrthoDB" id="422005at2759"/>
<dbReference type="Pfam" id="PF00313">
    <property type="entry name" value="CSD"/>
    <property type="match status" value="1"/>
</dbReference>
<protein>
    <recommendedName>
        <fullName evidence="1">CSD domain-containing protein</fullName>
    </recommendedName>
</protein>
<evidence type="ECO:0000259" key="1">
    <source>
        <dbReference type="PROSITE" id="PS51857"/>
    </source>
</evidence>
<feature type="domain" description="CSD" evidence="1">
    <location>
        <begin position="12"/>
        <end position="78"/>
    </location>
</feature>
<dbReference type="Proteomes" id="UP000324897">
    <property type="component" value="Unassembled WGS sequence"/>
</dbReference>
<dbReference type="PRINTS" id="PR00050">
    <property type="entry name" value="COLDSHOCK"/>
</dbReference>
<dbReference type="InterPro" id="IPR012340">
    <property type="entry name" value="NA-bd_OB-fold"/>
</dbReference>
<accession>A0A5J9SBM9</accession>
<sequence length="250" mass="26359">MAAAVEMSAASRVMGTVRWFNATKGSGFVTPDIGGEYLYFHQPSLKSDGIRVINVGDSVEFEVRANNYGSPKAFDITGSDGGAAGCFCPNGSDHGGGNGCYSSELAGGFHADGGDRGHGGMLCGGDGNRDCVGGGYGISSGRGCHNHEQGALPVLSEGALPVFDQMPLESVIWDEDGLHDFEDTAPRVFDEMPSKDDTTGQARQIAFLVPLSLESSAQEVFDDMSHKDVMWDEPGNGLDLDASHRIRVCD</sequence>
<dbReference type="PROSITE" id="PS51857">
    <property type="entry name" value="CSD_2"/>
    <property type="match status" value="1"/>
</dbReference>
<dbReference type="SUPFAM" id="SSF50249">
    <property type="entry name" value="Nucleic acid-binding proteins"/>
    <property type="match status" value="1"/>
</dbReference>
<dbReference type="PANTHER" id="PTHR46565">
    <property type="entry name" value="COLD SHOCK DOMAIN PROTEIN 2"/>
    <property type="match status" value="1"/>
</dbReference>
<dbReference type="EMBL" id="RWGY01001139">
    <property type="protein sequence ID" value="TVT96677.1"/>
    <property type="molecule type" value="Genomic_DNA"/>
</dbReference>
<name>A0A5J9SBM9_9POAL</name>
<keyword evidence="3" id="KW-1185">Reference proteome</keyword>
<reference evidence="2 3" key="1">
    <citation type="journal article" date="2019" name="Sci. Rep.">
        <title>A high-quality genome of Eragrostis curvula grass provides insights into Poaceae evolution and supports new strategies to enhance forage quality.</title>
        <authorList>
            <person name="Carballo J."/>
            <person name="Santos B.A.C.M."/>
            <person name="Zappacosta D."/>
            <person name="Garbus I."/>
            <person name="Selva J.P."/>
            <person name="Gallo C.A."/>
            <person name="Diaz A."/>
            <person name="Albertini E."/>
            <person name="Caccamo M."/>
            <person name="Echenique V."/>
        </authorList>
    </citation>
    <scope>NUCLEOTIDE SEQUENCE [LARGE SCALE GENOMIC DNA]</scope>
    <source>
        <strain evidence="3">cv. Victoria</strain>
        <tissue evidence="2">Leaf</tissue>
    </source>
</reference>
<dbReference type="InterPro" id="IPR011129">
    <property type="entry name" value="CSD"/>
</dbReference>
<dbReference type="PANTHER" id="PTHR46565:SF21">
    <property type="match status" value="1"/>
</dbReference>
<feature type="non-terminal residue" evidence="2">
    <location>
        <position position="1"/>
    </location>
</feature>
<comment type="caution">
    <text evidence="2">The sequence shown here is derived from an EMBL/GenBank/DDBJ whole genome shotgun (WGS) entry which is preliminary data.</text>
</comment>
<dbReference type="GO" id="GO:0003676">
    <property type="term" value="F:nucleic acid binding"/>
    <property type="evidence" value="ECO:0007669"/>
    <property type="project" value="InterPro"/>
</dbReference>
<evidence type="ECO:0000313" key="2">
    <source>
        <dbReference type="EMBL" id="TVT96677.1"/>
    </source>
</evidence>
<dbReference type="AlphaFoldDB" id="A0A5J9SBM9"/>
<evidence type="ECO:0000313" key="3">
    <source>
        <dbReference type="Proteomes" id="UP000324897"/>
    </source>
</evidence>
<gene>
    <name evidence="2" type="ORF">EJB05_58105</name>
</gene>
<proteinExistence type="predicted"/>
<organism evidence="2 3">
    <name type="scientific">Eragrostis curvula</name>
    <name type="common">weeping love grass</name>
    <dbReference type="NCBI Taxonomy" id="38414"/>
    <lineage>
        <taxon>Eukaryota</taxon>
        <taxon>Viridiplantae</taxon>
        <taxon>Streptophyta</taxon>
        <taxon>Embryophyta</taxon>
        <taxon>Tracheophyta</taxon>
        <taxon>Spermatophyta</taxon>
        <taxon>Magnoliopsida</taxon>
        <taxon>Liliopsida</taxon>
        <taxon>Poales</taxon>
        <taxon>Poaceae</taxon>
        <taxon>PACMAD clade</taxon>
        <taxon>Chloridoideae</taxon>
        <taxon>Eragrostideae</taxon>
        <taxon>Eragrostidinae</taxon>
        <taxon>Eragrostis</taxon>
    </lineage>
</organism>
<dbReference type="SMART" id="SM00357">
    <property type="entry name" value="CSP"/>
    <property type="match status" value="1"/>
</dbReference>